<accession>A0A7W7SP42</accession>
<dbReference type="GO" id="GO:0006352">
    <property type="term" value="P:DNA-templated transcription initiation"/>
    <property type="evidence" value="ECO:0007669"/>
    <property type="project" value="InterPro"/>
</dbReference>
<dbReference type="InterPro" id="IPR046531">
    <property type="entry name" value="DUF6596"/>
</dbReference>
<dbReference type="Proteomes" id="UP000578819">
    <property type="component" value="Unassembled WGS sequence"/>
</dbReference>
<evidence type="ECO:0000256" key="1">
    <source>
        <dbReference type="ARBA" id="ARBA00010641"/>
    </source>
</evidence>
<evidence type="ECO:0000256" key="4">
    <source>
        <dbReference type="ARBA" id="ARBA00023163"/>
    </source>
</evidence>
<name>A0A7W7SP42_9ACTN</name>
<keyword evidence="3" id="KW-0731">Sigma factor</keyword>
<keyword evidence="2" id="KW-0805">Transcription regulation</keyword>
<evidence type="ECO:0000313" key="8">
    <source>
        <dbReference type="EMBL" id="MBB4958359.1"/>
    </source>
</evidence>
<dbReference type="EMBL" id="JACHJW010000001">
    <property type="protein sequence ID" value="MBB4958359.1"/>
    <property type="molecule type" value="Genomic_DNA"/>
</dbReference>
<dbReference type="SUPFAM" id="SSF88946">
    <property type="entry name" value="Sigma2 domain of RNA polymerase sigma factors"/>
    <property type="match status" value="1"/>
</dbReference>
<evidence type="ECO:0000256" key="2">
    <source>
        <dbReference type="ARBA" id="ARBA00023015"/>
    </source>
</evidence>
<dbReference type="Pfam" id="PF20239">
    <property type="entry name" value="DUF6596"/>
    <property type="match status" value="1"/>
</dbReference>
<dbReference type="Gene3D" id="1.10.10.10">
    <property type="entry name" value="Winged helix-like DNA-binding domain superfamily/Winged helix DNA-binding domain"/>
    <property type="match status" value="1"/>
</dbReference>
<organism evidence="8 9">
    <name type="scientific">Micromonospora polyrhachis</name>
    <dbReference type="NCBI Taxonomy" id="1282883"/>
    <lineage>
        <taxon>Bacteria</taxon>
        <taxon>Bacillati</taxon>
        <taxon>Actinomycetota</taxon>
        <taxon>Actinomycetes</taxon>
        <taxon>Micromonosporales</taxon>
        <taxon>Micromonosporaceae</taxon>
        <taxon>Micromonospora</taxon>
    </lineage>
</organism>
<dbReference type="AlphaFoldDB" id="A0A7W7SP42"/>
<comment type="caution">
    <text evidence="8">The sequence shown here is derived from an EMBL/GenBank/DDBJ whole genome shotgun (WGS) entry which is preliminary data.</text>
</comment>
<dbReference type="InterPro" id="IPR007627">
    <property type="entry name" value="RNA_pol_sigma70_r2"/>
</dbReference>
<reference evidence="8 9" key="1">
    <citation type="submission" date="2020-08" db="EMBL/GenBank/DDBJ databases">
        <title>Sequencing the genomes of 1000 actinobacteria strains.</title>
        <authorList>
            <person name="Klenk H.-P."/>
        </authorList>
    </citation>
    <scope>NUCLEOTIDE SEQUENCE [LARGE SCALE GENOMIC DNA]</scope>
    <source>
        <strain evidence="8 9">DSM 45886</strain>
    </source>
</reference>
<evidence type="ECO:0000259" key="5">
    <source>
        <dbReference type="Pfam" id="PF04542"/>
    </source>
</evidence>
<dbReference type="SUPFAM" id="SSF88659">
    <property type="entry name" value="Sigma3 and sigma4 domains of RNA polymerase sigma factors"/>
    <property type="match status" value="1"/>
</dbReference>
<comment type="similarity">
    <text evidence="1">Belongs to the sigma-70 factor family. ECF subfamily.</text>
</comment>
<keyword evidence="4" id="KW-0804">Transcription</keyword>
<evidence type="ECO:0000259" key="7">
    <source>
        <dbReference type="Pfam" id="PF20239"/>
    </source>
</evidence>
<feature type="domain" description="RNA polymerase sigma-70 region 2" evidence="5">
    <location>
        <begin position="10"/>
        <end position="74"/>
    </location>
</feature>
<dbReference type="InterPro" id="IPR036388">
    <property type="entry name" value="WH-like_DNA-bd_sf"/>
</dbReference>
<dbReference type="RefSeq" id="WP_184534460.1">
    <property type="nucleotide sequence ID" value="NZ_JACHJW010000001.1"/>
</dbReference>
<dbReference type="PANTHER" id="PTHR47756:SF2">
    <property type="entry name" value="BLL6612 PROTEIN"/>
    <property type="match status" value="1"/>
</dbReference>
<evidence type="ECO:0000313" key="9">
    <source>
        <dbReference type="Proteomes" id="UP000578819"/>
    </source>
</evidence>
<dbReference type="Pfam" id="PF04542">
    <property type="entry name" value="Sigma70_r2"/>
    <property type="match status" value="1"/>
</dbReference>
<feature type="domain" description="RNA polymerase sigma factor 70 region 4 type 2" evidence="6">
    <location>
        <begin position="113"/>
        <end position="162"/>
    </location>
</feature>
<dbReference type="InterPro" id="IPR013325">
    <property type="entry name" value="RNA_pol_sigma_r2"/>
</dbReference>
<evidence type="ECO:0000259" key="6">
    <source>
        <dbReference type="Pfam" id="PF08281"/>
    </source>
</evidence>
<gene>
    <name evidence="8" type="ORF">FHR38_002092</name>
</gene>
<protein>
    <submittedName>
        <fullName evidence="8">RNA polymerase sigma factor (Sigma-70 family)</fullName>
    </submittedName>
</protein>
<proteinExistence type="inferred from homology"/>
<evidence type="ECO:0000256" key="3">
    <source>
        <dbReference type="ARBA" id="ARBA00023082"/>
    </source>
</evidence>
<keyword evidence="9" id="KW-1185">Reference proteome</keyword>
<dbReference type="Pfam" id="PF08281">
    <property type="entry name" value="Sigma70_r4_2"/>
    <property type="match status" value="1"/>
</dbReference>
<dbReference type="GO" id="GO:0003677">
    <property type="term" value="F:DNA binding"/>
    <property type="evidence" value="ECO:0007669"/>
    <property type="project" value="InterPro"/>
</dbReference>
<dbReference type="InterPro" id="IPR013249">
    <property type="entry name" value="RNA_pol_sigma70_r4_t2"/>
</dbReference>
<sequence length="416" mass="45503">MHLDPPTEDLLRREAPQVLGALVRRYGRFDVAEDAVQEALLAAARQWPVDGIPEKPRGWLIRVASRAMTDMLHSQFARQRREEQVHFAIPPDRFLAPAADTVRQPEDDSLLLLFLCCHPSLSAASQVALTLRAVGGLTTEEIARAFLVPAATMGQRISRAKATVAKSGAAFRMPAGSEVEARLRAVLRVIYLIFNEGYVASAGAELTRIDLSSEAIRLARILRQALPDDGEVAGLAALLLLTEARRPARVAADGAAVPIAEQDRERWDRRLISEGTALLDSSMGVTRLGPYQIQAAIAALHDAAPRPTDTDWPQILALYTLLQRYDDSPMVTLNRAVAVAMVRGPRAGLDQLRDLDGLGDHHRLHAVRAHLLELAGDRGAARSAYRQAARLTLSVPERRHLLHRADRLGDGTAGTR</sequence>
<dbReference type="InterPro" id="IPR013324">
    <property type="entry name" value="RNA_pol_sigma_r3/r4-like"/>
</dbReference>
<feature type="domain" description="DUF6596" evidence="7">
    <location>
        <begin position="182"/>
        <end position="282"/>
    </location>
</feature>
<dbReference type="PANTHER" id="PTHR47756">
    <property type="entry name" value="BLL6612 PROTEIN-RELATED"/>
    <property type="match status" value="1"/>
</dbReference>
<dbReference type="GO" id="GO:0016987">
    <property type="term" value="F:sigma factor activity"/>
    <property type="evidence" value="ECO:0007669"/>
    <property type="project" value="UniProtKB-KW"/>
</dbReference>
<dbReference type="Gene3D" id="1.10.1740.10">
    <property type="match status" value="1"/>
</dbReference>